<dbReference type="PANTHER" id="PTHR11786">
    <property type="entry name" value="N-HYDROXYARYLAMINE O-ACETYLTRANSFERASE"/>
    <property type="match status" value="1"/>
</dbReference>
<dbReference type="EMBL" id="JAGTJJ010000052">
    <property type="protein sequence ID" value="MDC3987413.1"/>
    <property type="molecule type" value="Genomic_DNA"/>
</dbReference>
<name>A0A9X4AWJ8_9BACT</name>
<dbReference type="InterPro" id="IPR038765">
    <property type="entry name" value="Papain-like_cys_pep_sf"/>
</dbReference>
<protein>
    <submittedName>
        <fullName evidence="3">Arylamine N-acetyltransferase</fullName>
    </submittedName>
</protein>
<dbReference type="InterPro" id="IPR001447">
    <property type="entry name" value="Arylamine_N-AcTrfase"/>
</dbReference>
<dbReference type="PRINTS" id="PR01543">
    <property type="entry name" value="ANATRNSFRASE"/>
</dbReference>
<dbReference type="SUPFAM" id="SSF54001">
    <property type="entry name" value="Cysteine proteinases"/>
    <property type="match status" value="1"/>
</dbReference>
<proteinExistence type="inferred from homology"/>
<dbReference type="Pfam" id="PF00797">
    <property type="entry name" value="Acetyltransf_2"/>
    <property type="match status" value="1"/>
</dbReference>
<evidence type="ECO:0000256" key="2">
    <source>
        <dbReference type="RuleBase" id="RU003452"/>
    </source>
</evidence>
<organism evidence="3 4">
    <name type="scientific">Polyangium jinanense</name>
    <dbReference type="NCBI Taxonomy" id="2829994"/>
    <lineage>
        <taxon>Bacteria</taxon>
        <taxon>Pseudomonadati</taxon>
        <taxon>Myxococcota</taxon>
        <taxon>Polyangia</taxon>
        <taxon>Polyangiales</taxon>
        <taxon>Polyangiaceae</taxon>
        <taxon>Polyangium</taxon>
    </lineage>
</organism>
<reference evidence="3 4" key="1">
    <citation type="submission" date="2021-04" db="EMBL/GenBank/DDBJ databases">
        <title>Genome analysis of Polyangium sp.</title>
        <authorList>
            <person name="Li Y."/>
            <person name="Wang J."/>
        </authorList>
    </citation>
    <scope>NUCLEOTIDE SEQUENCE [LARGE SCALE GENOMIC DNA]</scope>
    <source>
        <strain evidence="3 4">SDU14</strain>
    </source>
</reference>
<dbReference type="Gene3D" id="2.40.128.150">
    <property type="entry name" value="Cysteine proteinases"/>
    <property type="match status" value="1"/>
</dbReference>
<dbReference type="GO" id="GO:0016407">
    <property type="term" value="F:acetyltransferase activity"/>
    <property type="evidence" value="ECO:0007669"/>
    <property type="project" value="InterPro"/>
</dbReference>
<dbReference type="AlphaFoldDB" id="A0A9X4AWJ8"/>
<evidence type="ECO:0000256" key="1">
    <source>
        <dbReference type="ARBA" id="ARBA00006547"/>
    </source>
</evidence>
<comment type="caution">
    <text evidence="3">The sequence shown here is derived from an EMBL/GenBank/DDBJ whole genome shotgun (WGS) entry which is preliminary data.</text>
</comment>
<dbReference type="Gene3D" id="3.30.2140.10">
    <property type="entry name" value="Arylamine N-acetyltransferase"/>
    <property type="match status" value="1"/>
</dbReference>
<gene>
    <name evidence="3" type="ORF">KEG57_43490</name>
</gene>
<dbReference type="Proteomes" id="UP001151081">
    <property type="component" value="Unassembled WGS sequence"/>
</dbReference>
<dbReference type="PANTHER" id="PTHR11786:SF0">
    <property type="entry name" value="ARYLAMINE N-ACETYLTRANSFERASE 4-RELATED"/>
    <property type="match status" value="1"/>
</dbReference>
<sequence length="268" mass="30779">MTINLDAYLRRIGYMGPRAATLDALRELILRHTEAIPFENLNPLLGWPVPLDLPALEQKLVEGQRGGYCFEQNRLFQAALEALGFRVTALAARVLWNATEDAITPRSHMLLRVDLSDEPYIVDVGFGGQVLTGPLRLELGTEQPTPHEPFRLLPREDDLLMQSKIGDGWKTTYRFDLKPQYPVDFEVYNYYLSTHPRSHFRTGLMVARSVPGRRYTLRNRQWAVHHLGGPTERHTLEHAKDLRRTLERDFLLAVPDTPELEAAFERLT</sequence>
<dbReference type="RefSeq" id="WP_272426868.1">
    <property type="nucleotide sequence ID" value="NZ_JAGTJJ010000052.1"/>
</dbReference>
<keyword evidence="4" id="KW-1185">Reference proteome</keyword>
<evidence type="ECO:0000313" key="4">
    <source>
        <dbReference type="Proteomes" id="UP001151081"/>
    </source>
</evidence>
<comment type="similarity">
    <text evidence="1 2">Belongs to the arylamine N-acetyltransferase family.</text>
</comment>
<evidence type="ECO:0000313" key="3">
    <source>
        <dbReference type="EMBL" id="MDC3987413.1"/>
    </source>
</evidence>
<accession>A0A9X4AWJ8</accession>